<dbReference type="Pfam" id="PF11363">
    <property type="entry name" value="DUF3164"/>
    <property type="match status" value="1"/>
</dbReference>
<comment type="caution">
    <text evidence="1">The sequence shown here is derived from an EMBL/GenBank/DDBJ whole genome shotgun (WGS) entry which is preliminary data.</text>
</comment>
<organism evidence="1 2">
    <name type="scientific">Sagittula salina</name>
    <dbReference type="NCBI Taxonomy" id="2820268"/>
    <lineage>
        <taxon>Bacteria</taxon>
        <taxon>Pseudomonadati</taxon>
        <taxon>Pseudomonadota</taxon>
        <taxon>Alphaproteobacteria</taxon>
        <taxon>Rhodobacterales</taxon>
        <taxon>Roseobacteraceae</taxon>
        <taxon>Sagittula</taxon>
    </lineage>
</organism>
<dbReference type="Proteomes" id="UP000675940">
    <property type="component" value="Unassembled WGS sequence"/>
</dbReference>
<dbReference type="AlphaFoldDB" id="A0A940S4K3"/>
<keyword evidence="2" id="KW-1185">Reference proteome</keyword>
<sequence length="212" mass="23962">MNEQTKPGVFEVNGEAHMKNAQGHSVPLEQIRPQDQLLDELVRKIIGFATDLSGQIARFKGHCFEDVNDFLGLLSAEYGETKGGARGNLTLTSFDGTMQVKVQVADHFDYGPELQIAKNLVDQCLIEWSADARPELRAIIERAFQTNKEGKINRAELLGLKRLEIDDPRWRNAMQAITDAERAIGSKTYMRFYRREHGQAQWEAITIDMAKA</sequence>
<name>A0A940S4K3_9RHOB</name>
<protein>
    <submittedName>
        <fullName evidence="1">DUF3164 family protein</fullName>
    </submittedName>
</protein>
<proteinExistence type="predicted"/>
<evidence type="ECO:0000313" key="1">
    <source>
        <dbReference type="EMBL" id="MBP0483965.1"/>
    </source>
</evidence>
<dbReference type="RefSeq" id="WP_209361915.1">
    <property type="nucleotide sequence ID" value="NZ_JAGISH010000009.1"/>
</dbReference>
<gene>
    <name evidence="1" type="ORF">J5474_15905</name>
</gene>
<dbReference type="InterPro" id="IPR021505">
    <property type="entry name" value="Phage_B3_Orf6"/>
</dbReference>
<dbReference type="EMBL" id="JAGISH010000009">
    <property type="protein sequence ID" value="MBP0483965.1"/>
    <property type="molecule type" value="Genomic_DNA"/>
</dbReference>
<accession>A0A940S4K3</accession>
<reference evidence="1" key="1">
    <citation type="submission" date="2021-03" db="EMBL/GenBank/DDBJ databases">
        <title>Sagittula salina sp. nov. strain M10.9X isolated from the marine waste.</title>
        <authorList>
            <person name="Satari L."/>
            <person name="Molina-Menor E."/>
            <person name="Vidal-Verdu A."/>
            <person name="Pascual J."/>
            <person name="Pereto J."/>
            <person name="Porcar M."/>
        </authorList>
    </citation>
    <scope>NUCLEOTIDE SEQUENCE</scope>
    <source>
        <strain evidence="1">M10.9X</strain>
    </source>
</reference>
<evidence type="ECO:0000313" key="2">
    <source>
        <dbReference type="Proteomes" id="UP000675940"/>
    </source>
</evidence>